<organism evidence="1 2">
    <name type="scientific">Portunus trituberculatus</name>
    <name type="common">Swimming crab</name>
    <name type="synonym">Neptunus trituberculatus</name>
    <dbReference type="NCBI Taxonomy" id="210409"/>
    <lineage>
        <taxon>Eukaryota</taxon>
        <taxon>Metazoa</taxon>
        <taxon>Ecdysozoa</taxon>
        <taxon>Arthropoda</taxon>
        <taxon>Crustacea</taxon>
        <taxon>Multicrustacea</taxon>
        <taxon>Malacostraca</taxon>
        <taxon>Eumalacostraca</taxon>
        <taxon>Eucarida</taxon>
        <taxon>Decapoda</taxon>
        <taxon>Pleocyemata</taxon>
        <taxon>Brachyura</taxon>
        <taxon>Eubrachyura</taxon>
        <taxon>Portunoidea</taxon>
        <taxon>Portunidae</taxon>
        <taxon>Portuninae</taxon>
        <taxon>Portunus</taxon>
    </lineage>
</organism>
<keyword evidence="2" id="KW-1185">Reference proteome</keyword>
<evidence type="ECO:0000313" key="2">
    <source>
        <dbReference type="Proteomes" id="UP000324222"/>
    </source>
</evidence>
<reference evidence="1 2" key="1">
    <citation type="submission" date="2019-05" db="EMBL/GenBank/DDBJ databases">
        <title>Another draft genome of Portunus trituberculatus and its Hox gene families provides insights of decapod evolution.</title>
        <authorList>
            <person name="Jeong J.-H."/>
            <person name="Song I."/>
            <person name="Kim S."/>
            <person name="Choi T."/>
            <person name="Kim D."/>
            <person name="Ryu S."/>
            <person name="Kim W."/>
        </authorList>
    </citation>
    <scope>NUCLEOTIDE SEQUENCE [LARGE SCALE GENOMIC DNA]</scope>
    <source>
        <tissue evidence="1">Muscle</tissue>
    </source>
</reference>
<gene>
    <name evidence="1" type="ORF">E2C01_056378</name>
</gene>
<proteinExistence type="predicted"/>
<name>A0A5B7H0D4_PORTR</name>
<sequence length="80" mass="8870">MSYHLWLALPPCKTLLACGSAWCTKRHKAVLSVCLIHVKLVVTCGDVFLDALGERVAGWMDCLYESVELRASSTKVCQED</sequence>
<dbReference type="AlphaFoldDB" id="A0A5B7H0D4"/>
<comment type="caution">
    <text evidence="1">The sequence shown here is derived from an EMBL/GenBank/DDBJ whole genome shotgun (WGS) entry which is preliminary data.</text>
</comment>
<protein>
    <submittedName>
        <fullName evidence="1">Uncharacterized protein</fullName>
    </submittedName>
</protein>
<dbReference type="EMBL" id="VSRR010019503">
    <property type="protein sequence ID" value="MPC62294.1"/>
    <property type="molecule type" value="Genomic_DNA"/>
</dbReference>
<dbReference type="Proteomes" id="UP000324222">
    <property type="component" value="Unassembled WGS sequence"/>
</dbReference>
<accession>A0A5B7H0D4</accession>
<evidence type="ECO:0000313" key="1">
    <source>
        <dbReference type="EMBL" id="MPC62294.1"/>
    </source>
</evidence>